<keyword evidence="5 12" id="KW-0812">Transmembrane</keyword>
<keyword evidence="11" id="KW-0325">Glycoprotein</keyword>
<dbReference type="Pfam" id="PF00560">
    <property type="entry name" value="LRR_1"/>
    <property type="match status" value="12"/>
</dbReference>
<dbReference type="STRING" id="180498.A0A067JRP9"/>
<evidence type="ECO:0000256" key="1">
    <source>
        <dbReference type="ARBA" id="ARBA00004251"/>
    </source>
</evidence>
<evidence type="ECO:0000259" key="13">
    <source>
        <dbReference type="Pfam" id="PF08263"/>
    </source>
</evidence>
<evidence type="ECO:0000313" key="14">
    <source>
        <dbReference type="EMBL" id="KDP22194.1"/>
    </source>
</evidence>
<evidence type="ECO:0000256" key="3">
    <source>
        <dbReference type="ARBA" id="ARBA00022475"/>
    </source>
</evidence>
<evidence type="ECO:0000256" key="5">
    <source>
        <dbReference type="ARBA" id="ARBA00022692"/>
    </source>
</evidence>
<evidence type="ECO:0000256" key="7">
    <source>
        <dbReference type="ARBA" id="ARBA00022737"/>
    </source>
</evidence>
<dbReference type="SUPFAM" id="SSF52058">
    <property type="entry name" value="L domain-like"/>
    <property type="match status" value="3"/>
</dbReference>
<dbReference type="PANTHER" id="PTHR48063">
    <property type="entry name" value="LRR RECEPTOR-LIKE KINASE"/>
    <property type="match status" value="1"/>
</dbReference>
<dbReference type="EMBL" id="KK915447">
    <property type="protein sequence ID" value="KDP22194.1"/>
    <property type="molecule type" value="Genomic_DNA"/>
</dbReference>
<dbReference type="InterPro" id="IPR032675">
    <property type="entry name" value="LRR_dom_sf"/>
</dbReference>
<dbReference type="SMART" id="SM00364">
    <property type="entry name" value="LRR_BAC"/>
    <property type="match status" value="5"/>
</dbReference>
<dbReference type="FunFam" id="3.80.10.10:FF:000041">
    <property type="entry name" value="LRR receptor-like serine/threonine-protein kinase ERECTA"/>
    <property type="match status" value="1"/>
</dbReference>
<evidence type="ECO:0000313" key="15">
    <source>
        <dbReference type="Proteomes" id="UP000027138"/>
    </source>
</evidence>
<accession>A0A067JRP9</accession>
<dbReference type="AlphaFoldDB" id="A0A067JRP9"/>
<evidence type="ECO:0000256" key="2">
    <source>
        <dbReference type="ARBA" id="ARBA00009592"/>
    </source>
</evidence>
<gene>
    <name evidence="14" type="ORF">JCGZ_26025</name>
</gene>
<feature type="transmembrane region" description="Helical" evidence="12">
    <location>
        <begin position="804"/>
        <end position="826"/>
    </location>
</feature>
<reference evidence="14 15" key="1">
    <citation type="journal article" date="2014" name="PLoS ONE">
        <title>Global Analysis of Gene Expression Profiles in Physic Nut (Jatropha curcas L.) Seedlings Exposed to Salt Stress.</title>
        <authorList>
            <person name="Zhang L."/>
            <person name="Zhang C."/>
            <person name="Wu P."/>
            <person name="Chen Y."/>
            <person name="Li M."/>
            <person name="Jiang H."/>
            <person name="Wu G."/>
        </authorList>
    </citation>
    <scope>NUCLEOTIDE SEQUENCE [LARGE SCALE GENOMIC DNA]</scope>
    <source>
        <strain evidence="15">cv. GZQX0401</strain>
        <tissue evidence="14">Young leaves</tissue>
    </source>
</reference>
<comment type="similarity">
    <text evidence="2">Belongs to the RLP family.</text>
</comment>
<evidence type="ECO:0000256" key="12">
    <source>
        <dbReference type="SAM" id="Phobius"/>
    </source>
</evidence>
<protein>
    <recommendedName>
        <fullName evidence="13">Leucine-rich repeat-containing N-terminal plant-type domain-containing protein</fullName>
    </recommendedName>
</protein>
<dbReference type="InterPro" id="IPR001611">
    <property type="entry name" value="Leu-rich_rpt"/>
</dbReference>
<keyword evidence="9 12" id="KW-0472">Membrane</keyword>
<dbReference type="Gene3D" id="3.80.10.10">
    <property type="entry name" value="Ribonuclease Inhibitor"/>
    <property type="match status" value="3"/>
</dbReference>
<dbReference type="SMART" id="SM00369">
    <property type="entry name" value="LRR_TYP"/>
    <property type="match status" value="7"/>
</dbReference>
<keyword evidence="8 12" id="KW-1133">Transmembrane helix</keyword>
<dbReference type="Proteomes" id="UP000027138">
    <property type="component" value="Unassembled WGS sequence"/>
</dbReference>
<dbReference type="PANTHER" id="PTHR48063:SF101">
    <property type="entry name" value="LRR RECEPTOR-LIKE SERINE_THREONINE-PROTEIN KINASE FLS2"/>
    <property type="match status" value="1"/>
</dbReference>
<dbReference type="FunFam" id="3.80.10.10:FF:000213">
    <property type="entry name" value="Tyrosine-sulfated glycopeptide receptor 1"/>
    <property type="match status" value="1"/>
</dbReference>
<proteinExistence type="inferred from homology"/>
<evidence type="ECO:0000256" key="8">
    <source>
        <dbReference type="ARBA" id="ARBA00022989"/>
    </source>
</evidence>
<keyword evidence="10" id="KW-0675">Receptor</keyword>
<keyword evidence="15" id="KW-1185">Reference proteome</keyword>
<dbReference type="InterPro" id="IPR013210">
    <property type="entry name" value="LRR_N_plant-typ"/>
</dbReference>
<feature type="domain" description="Leucine-rich repeat-containing N-terminal plant-type" evidence="13">
    <location>
        <begin position="21"/>
        <end position="62"/>
    </location>
</feature>
<evidence type="ECO:0000256" key="6">
    <source>
        <dbReference type="ARBA" id="ARBA00022729"/>
    </source>
</evidence>
<dbReference type="FunFam" id="3.80.10.10:FF:001347">
    <property type="entry name" value="LRR receptor-like serine/threonine-protein kinase GSO2"/>
    <property type="match status" value="1"/>
</dbReference>
<keyword evidence="6" id="KW-0732">Signal</keyword>
<sequence>MLVVHLKPVLGIGDGHIQCIESERQALLQIKEELIDDYGHLSSWGSEEEKKDCCKWKGIRCSNQTGHIIILDLPVAELAGTNNKPLRGKISNSLLELQHLNYLDLSGNDFGGTFFPNLNGSFSKLRYLNISNVGFIGSLSYQLRNLSSLQSFDVSHNKLEGKIPNFFGNFCSLHTLSLSNNNLTGQLPVFLEHLSGCAKNSLKILKLEMNHLYGSLPDITKFPSLKELFVYGNQLNGSFPEFFSNISYLLVLDVAGNQLAGSLPDLTMFPSLKMLCIFENLLNGTIKESFGQLSKLEYFYASHNSFQGVITEAHFSKLSRLKELYFNDNPLALKFKPDWIPPFQLDIIGLWSCNLGPHFPKWLQTQKNYSVLDISEAEISDAVPNWFWNLPPRLFYLNISHNLLSGMVPDLSSKFYGNPGIDLSSNLFKGALPRLPYNTSTLNLSKNKFLGSIASICKIIGPTLVFLDFSDNLLSGAIPDNCFMNGQQLLILNLADNYLSGKIPTSVGSLSLLKTFGLRNNSFSGEIPLSLKNCSLLRFLDLSYNRLSGRVPAWIGESQQSLAFLSLQSNEFHGSIPIKLCWLQNIRLLDLSLNNISGTIPYCFRNFTQMTRKELVENNIYGYKFPSSSGEDNGFIGSYVDRALIGWKGRAYKFDKSLGLLRIINLAGNKLSGEIPVEITSLRALVALNLSRNDLTGMIPQEIDQLKQLQWLDLSRNNLSGAIPDSMTKLNFLSYLDISYNNLSGRIPTSTQLQSFDGSAFAGNKELCGLPVTEKCPGDDEPQVVQTIDDTEGDEENDDEFRKWLYGGLASGFSVGFWGVLGIFLLRPSWREACFQFLNKVRDWCFVFVTTGTAMAKIKR</sequence>
<evidence type="ECO:0000256" key="4">
    <source>
        <dbReference type="ARBA" id="ARBA00022614"/>
    </source>
</evidence>
<evidence type="ECO:0000256" key="11">
    <source>
        <dbReference type="ARBA" id="ARBA00023180"/>
    </source>
</evidence>
<keyword evidence="3" id="KW-1003">Cell membrane</keyword>
<evidence type="ECO:0000256" key="10">
    <source>
        <dbReference type="ARBA" id="ARBA00023170"/>
    </source>
</evidence>
<evidence type="ECO:0000256" key="9">
    <source>
        <dbReference type="ARBA" id="ARBA00023136"/>
    </source>
</evidence>
<keyword evidence="7" id="KW-0677">Repeat</keyword>
<dbReference type="FunFam" id="3.80.10.10:FF:000095">
    <property type="entry name" value="LRR receptor-like serine/threonine-protein kinase GSO1"/>
    <property type="match status" value="1"/>
</dbReference>
<dbReference type="InterPro" id="IPR003591">
    <property type="entry name" value="Leu-rich_rpt_typical-subtyp"/>
</dbReference>
<comment type="subcellular location">
    <subcellularLocation>
        <location evidence="1">Cell membrane</location>
        <topology evidence="1">Single-pass type I membrane protein</topology>
    </subcellularLocation>
</comment>
<keyword evidence="4" id="KW-0433">Leucine-rich repeat</keyword>
<dbReference type="Pfam" id="PF08263">
    <property type="entry name" value="LRRNT_2"/>
    <property type="match status" value="1"/>
</dbReference>
<dbReference type="InterPro" id="IPR046956">
    <property type="entry name" value="RLP23-like"/>
</dbReference>
<dbReference type="GO" id="GO:0005886">
    <property type="term" value="C:plasma membrane"/>
    <property type="evidence" value="ECO:0007669"/>
    <property type="project" value="UniProtKB-SubCell"/>
</dbReference>
<dbReference type="PRINTS" id="PR00019">
    <property type="entry name" value="LEURICHRPT"/>
</dbReference>
<dbReference type="OrthoDB" id="842184at2759"/>
<name>A0A067JRP9_JATCU</name>
<organism evidence="14 15">
    <name type="scientific">Jatropha curcas</name>
    <name type="common">Barbados nut</name>
    <dbReference type="NCBI Taxonomy" id="180498"/>
    <lineage>
        <taxon>Eukaryota</taxon>
        <taxon>Viridiplantae</taxon>
        <taxon>Streptophyta</taxon>
        <taxon>Embryophyta</taxon>
        <taxon>Tracheophyta</taxon>
        <taxon>Spermatophyta</taxon>
        <taxon>Magnoliopsida</taxon>
        <taxon>eudicotyledons</taxon>
        <taxon>Gunneridae</taxon>
        <taxon>Pentapetalae</taxon>
        <taxon>rosids</taxon>
        <taxon>fabids</taxon>
        <taxon>Malpighiales</taxon>
        <taxon>Euphorbiaceae</taxon>
        <taxon>Crotonoideae</taxon>
        <taxon>Jatropheae</taxon>
        <taxon>Jatropha</taxon>
    </lineage>
</organism>